<dbReference type="PANTHER" id="PTHR30244:SF9">
    <property type="entry name" value="PROTEIN RV3402C"/>
    <property type="match status" value="1"/>
</dbReference>
<evidence type="ECO:0000256" key="1">
    <source>
        <dbReference type="ARBA" id="ARBA00022898"/>
    </source>
</evidence>
<dbReference type="Pfam" id="PF01041">
    <property type="entry name" value="DegT_DnrJ_EryC1"/>
    <property type="match status" value="1"/>
</dbReference>
<dbReference type="GO" id="GO:0000271">
    <property type="term" value="P:polysaccharide biosynthetic process"/>
    <property type="evidence" value="ECO:0007669"/>
    <property type="project" value="TreeGrafter"/>
</dbReference>
<evidence type="ECO:0000313" key="7">
    <source>
        <dbReference type="Proteomes" id="UP000001176"/>
    </source>
</evidence>
<dbReference type="Proteomes" id="UP000001176">
    <property type="component" value="Chromosome"/>
</dbReference>
<gene>
    <name evidence="6" type="ordered locus">GDI1081</name>
</gene>
<organism evidence="6 7">
    <name type="scientific">Gluconacetobacter diazotrophicus (strain ATCC 49037 / DSM 5601 / CCUG 37298 / CIP 103539 / LMG 7603 / PAl5)</name>
    <dbReference type="NCBI Taxonomy" id="272568"/>
    <lineage>
        <taxon>Bacteria</taxon>
        <taxon>Pseudomonadati</taxon>
        <taxon>Pseudomonadota</taxon>
        <taxon>Alphaproteobacteria</taxon>
        <taxon>Acetobacterales</taxon>
        <taxon>Acetobacteraceae</taxon>
        <taxon>Gluconacetobacter</taxon>
    </lineage>
</organism>
<dbReference type="AlphaFoldDB" id="A9HD05"/>
<evidence type="ECO:0000256" key="5">
    <source>
        <dbReference type="RuleBase" id="RU004508"/>
    </source>
</evidence>
<dbReference type="InterPro" id="IPR015424">
    <property type="entry name" value="PyrdxlP-dep_Trfase"/>
</dbReference>
<name>A9HD05_GLUDA</name>
<dbReference type="InterPro" id="IPR015421">
    <property type="entry name" value="PyrdxlP-dep_Trfase_major"/>
</dbReference>
<proteinExistence type="inferred from homology"/>
<dbReference type="EMBL" id="AM889285">
    <property type="protein sequence ID" value="CAP55024.1"/>
    <property type="molecule type" value="Genomic_DNA"/>
</dbReference>
<feature type="active site" description="Proton acceptor" evidence="3">
    <location>
        <position position="175"/>
    </location>
</feature>
<evidence type="ECO:0000256" key="3">
    <source>
        <dbReference type="PIRSR" id="PIRSR000390-1"/>
    </source>
</evidence>
<dbReference type="Gene3D" id="3.40.640.10">
    <property type="entry name" value="Type I PLP-dependent aspartate aminotransferase-like (Major domain)"/>
    <property type="match status" value="1"/>
</dbReference>
<accession>A9HD05</accession>
<sequence length="366" mass="39669">MEYIAPYLHQIDANRWYSNQGPLCEAFQERLGRFWGMAYDNIALVANATTGLTLALRAQALRPGSRCLMPSWTFVASAAAVAAADLVPHFVDVDPDTWIPDPDTIEDLARSPDVGAILIVVPFGSPIDLAVWDAVSQRTGCPVIIDAAAAFDTLRSDGPMRIGKSTVVVSLHATKVFGIGEGGAVISRDPVLAEHIRILARFGFSGSRSAQYPGINAKISEYTAAVGLAGLDVWAETRSHWDALTRLYLGLLPASVRLPPAFGRNWVASTLAIICPEKSQPVAETLARRGIGTVSWWGSGCHTQPAYAGYPREHLPTTQQYGYRGIGLPFYQDMTEEQVTRVCTTLLDVLPAESDVPRPLKSCNFS</sequence>
<comment type="similarity">
    <text evidence="2 5">Belongs to the DegT/DnrJ/EryC1 family.</text>
</comment>
<keyword evidence="1 4" id="KW-0663">Pyridoxal phosphate</keyword>
<evidence type="ECO:0000313" key="6">
    <source>
        <dbReference type="EMBL" id="CAP55024.1"/>
    </source>
</evidence>
<keyword evidence="6" id="KW-0808">Transferase</keyword>
<feature type="modified residue" description="N6-(pyridoxal phosphate)lysine" evidence="4">
    <location>
        <position position="175"/>
    </location>
</feature>
<keyword evidence="6" id="KW-0032">Aminotransferase</keyword>
<protein>
    <submittedName>
        <fullName evidence="6">Putative aminotransferase</fullName>
    </submittedName>
</protein>
<keyword evidence="7" id="KW-1185">Reference proteome</keyword>
<reference evidence="6 7" key="1">
    <citation type="journal article" date="2009" name="BMC Genomics">
        <title>Complete genome sequence of the sugarcane nitrogen-fixing endophyte Gluconacetobacter diazotrophicus Pal5.</title>
        <authorList>
            <person name="Bertalan M."/>
            <person name="Albano R."/>
            <person name="Padua V."/>
            <person name="Rouws L."/>
            <person name="Rojas C."/>
            <person name="Hemerly A."/>
            <person name="Teixeira K."/>
            <person name="Schwab S."/>
            <person name="Araujo J."/>
            <person name="Oliveira A."/>
            <person name="Franca L."/>
            <person name="Magalhaes V."/>
            <person name="Alqueres S."/>
            <person name="Cardoso A."/>
            <person name="Almeida W."/>
            <person name="Loureiro M.M."/>
            <person name="Nogueira E."/>
            <person name="Cidade D."/>
            <person name="Oliveira D."/>
            <person name="Simao T."/>
            <person name="Macedo J."/>
            <person name="Valadao A."/>
            <person name="Dreschsel M."/>
            <person name="Freitas F."/>
            <person name="Vidal M."/>
            <person name="Guedes H."/>
            <person name="Rodrigues E."/>
            <person name="Meneses C."/>
            <person name="Brioso P."/>
            <person name="Pozzer L."/>
            <person name="Figueiredo D."/>
            <person name="Montano H."/>
            <person name="Junior J."/>
            <person name="Filho G."/>
            <person name="Flores V."/>
            <person name="Ferreira B."/>
            <person name="Branco A."/>
            <person name="Gonzalez P."/>
            <person name="Guillobel H."/>
            <person name="Lemos M."/>
            <person name="Seibel L."/>
            <person name="Macedo J."/>
            <person name="Alves-Ferreira M."/>
            <person name="Sachetto-Martins G."/>
            <person name="Coelho A."/>
            <person name="Santos E."/>
            <person name="Amaral G."/>
            <person name="Neves A."/>
            <person name="Pacheco A.B."/>
            <person name="Carvalho D."/>
            <person name="Lery L."/>
            <person name="Bisch P."/>
            <person name="Rossle S.C."/>
            <person name="Urmenyi T."/>
            <person name="Kruger W.V."/>
            <person name="Martins O."/>
            <person name="Baldani J.I."/>
            <person name="Ferreira P.C."/>
        </authorList>
    </citation>
    <scope>NUCLEOTIDE SEQUENCE [LARGE SCALE GENOMIC DNA]</scope>
    <source>
        <strain evidence="7">ATCC 49037 / DSM 5601 / CCUG 37298 / CIP 103539 / LMG 7603 / PAl5</strain>
    </source>
</reference>
<dbReference type="GO" id="GO:0030170">
    <property type="term" value="F:pyridoxal phosphate binding"/>
    <property type="evidence" value="ECO:0007669"/>
    <property type="project" value="TreeGrafter"/>
</dbReference>
<dbReference type="SUPFAM" id="SSF53383">
    <property type="entry name" value="PLP-dependent transferases"/>
    <property type="match status" value="1"/>
</dbReference>
<evidence type="ECO:0000256" key="4">
    <source>
        <dbReference type="PIRSR" id="PIRSR000390-2"/>
    </source>
</evidence>
<dbReference type="InterPro" id="IPR000653">
    <property type="entry name" value="DegT/StrS_aminotransferase"/>
</dbReference>
<evidence type="ECO:0000256" key="2">
    <source>
        <dbReference type="ARBA" id="ARBA00037999"/>
    </source>
</evidence>
<dbReference type="PANTHER" id="PTHR30244">
    <property type="entry name" value="TRANSAMINASE"/>
    <property type="match status" value="1"/>
</dbReference>
<dbReference type="PIRSF" id="PIRSF000390">
    <property type="entry name" value="PLP_StrS"/>
    <property type="match status" value="1"/>
</dbReference>
<dbReference type="OrthoDB" id="7260855at2"/>
<dbReference type="GO" id="GO:0008483">
    <property type="term" value="F:transaminase activity"/>
    <property type="evidence" value="ECO:0007669"/>
    <property type="project" value="UniProtKB-KW"/>
</dbReference>
<dbReference type="KEGG" id="gdi:GDI1081"/>